<keyword evidence="6 17" id="KW-0479">Metal-binding</keyword>
<evidence type="ECO:0000256" key="7">
    <source>
        <dbReference type="ARBA" id="ARBA00022741"/>
    </source>
</evidence>
<keyword evidence="13 18" id="KW-0472">Membrane</keyword>
<keyword evidence="11 18" id="KW-1133">Transmembrane helix</keyword>
<accession>A0A0V0QNV9</accession>
<dbReference type="SUPFAM" id="SSF81660">
    <property type="entry name" value="Metal cation-transporting ATPase, ATP-binding domain N"/>
    <property type="match status" value="1"/>
</dbReference>
<evidence type="ECO:0000256" key="13">
    <source>
        <dbReference type="ARBA" id="ARBA00023136"/>
    </source>
</evidence>
<evidence type="ECO:0000256" key="2">
    <source>
        <dbReference type="ARBA" id="ARBA00004127"/>
    </source>
</evidence>
<comment type="subcellular location">
    <subcellularLocation>
        <location evidence="2">Endomembrane system</location>
        <topology evidence="2">Multi-pass membrane protein</topology>
    </subcellularLocation>
    <subcellularLocation>
        <location evidence="18">Membrane</location>
        <topology evidence="18">Multi-pass membrane protein</topology>
    </subcellularLocation>
</comment>
<comment type="similarity">
    <text evidence="3 18">Belongs to the cation transport ATPase (P-type) (TC 3.A.3) family. Type IV subfamily.</text>
</comment>
<dbReference type="Gene3D" id="3.40.1110.10">
    <property type="entry name" value="Calcium-transporting ATPase, cytoplasmic domain N"/>
    <property type="match status" value="1"/>
</dbReference>
<dbReference type="PRINTS" id="PR00119">
    <property type="entry name" value="CATATPASE"/>
</dbReference>
<feature type="binding site" evidence="17">
    <location>
        <position position="426"/>
    </location>
    <ligand>
        <name>Mg(2+)</name>
        <dbReference type="ChEBI" id="CHEBI:18420"/>
    </ligand>
</feature>
<dbReference type="EC" id="7.6.2.1" evidence="18"/>
<dbReference type="FunFam" id="3.40.50.1000:FF:000009">
    <property type="entry name" value="Phospholipid-transporting ATPase"/>
    <property type="match status" value="1"/>
</dbReference>
<dbReference type="InterPro" id="IPR018303">
    <property type="entry name" value="ATPase_P-typ_P_site"/>
</dbReference>
<evidence type="ECO:0000256" key="17">
    <source>
        <dbReference type="PIRSR" id="PIRSR606539-3"/>
    </source>
</evidence>
<sequence>MSNSNNNSDFSNKKSPDILIDNNNNLNEQLLEGGDKSHLGYKDDNFSSNQQTIKGWKEMKKEDGFFKIRKFLFGAPRYIRDRKINNEKYDKLTNEGFVQIRSEDIKAGDIIQIQKGQRVPVDMVVLYTDDPSGLVFIKTDQLDGETDWKLRKSVQLTQNLLQQQDHKHKKIPNEDKLLTGQTLPIQQFINDVDIDQPSPSISPMNKRQNQQRRQMMTPEERKAKKKRSIKKSMLQYAITDEDKQKLLTDDIYIKVQPPIVNIYEFEGKLISKKAASGNKLKEPLNLDNTLWANVSLASGQALGIVVYTGKETRFDMNSKDPRSKIGKTDYQIGFLCKLLFGMLLFMTQTIMIIRPATPFSIYWISDFVRYMILLSYLIPMSMKVNLDIAKLWYCLLINKDKKIEGTVARNSNIPEELGRIQYLLTDKTGTLTQNDMVFQKLYLKDRVYTSSEEDQELIRQQLDQLFEQNSQPFPQLLKDYYKKNYLPQKQKKKSSSSIENSQNILNQNLELQQQQITEHEQIELYQLKDLITALAVCHNVMPTYNEDDEKIYQASSPDEIALVTIAEDLGIELINREQHSMQIQNSQDFVDKFQILDVFPFSSETKRMGIIVRHEHTNQIIFYLKGADIVMKKLLPNDFQIIVDKYCEQLAKEGLRTLVIAQKLLSQEEYDQWKKDYKKAEASLENRKIRVNQVLGELEKNVMYLGITGVEDKLQEDCQIILSDMRKAGIQIWMLTGDKMETAICISVSSGLKDPRHQIYQIKEISSKAEIQTKLNQYKHLAQNHVLVIDGNSLKYVLQTEFTEDFFKYATQAPTVVCCRCSPTQKALITKYVKKYTKKVVCSMGDGGNDVGMIQEADVGIGIMGKEGQQAALSADFSVQKLNSIKKLILWHGRNSYKRSALLSQFVLHRGLIISIMQFVFICCFYFVSLQVFDSALLLGYSTIFTMLPVFCLVFDEDISEEIAMNYPQIYKSLQQGRNLNTKTFLEWFSRALYTGTTIQVMILVCIKDSFLLIQSIGFSILIFIEYLMTISELSKLNWISFLCSFLSLVVYLLVWLVFPDFFHLVTLNNYNQFFYTILIGTTAYLPIICIQIIRKFLWPTDYEQIIKQSKSNNSRVNVNKKAQKQSLISLSEQSEFLDDTNCLNTQKSYQQQSTCQERCRAVYYTNRCERKLSCVYELSNFQECINSDKHENCDKMNQKLEDLLNSNDFNALDQLDSDYGSFYLSCYGDCINDEANTSLSKTYLECLKSCFSQNLFFNLAILAILNIFIFFM</sequence>
<dbReference type="NCBIfam" id="TIGR01494">
    <property type="entry name" value="ATPase_P-type"/>
    <property type="match status" value="2"/>
</dbReference>
<evidence type="ECO:0000313" key="23">
    <source>
        <dbReference type="Proteomes" id="UP000054937"/>
    </source>
</evidence>
<evidence type="ECO:0000256" key="3">
    <source>
        <dbReference type="ARBA" id="ARBA00008109"/>
    </source>
</evidence>
<dbReference type="GO" id="GO:0005802">
    <property type="term" value="C:trans-Golgi network"/>
    <property type="evidence" value="ECO:0007669"/>
    <property type="project" value="TreeGrafter"/>
</dbReference>
<feature type="transmembrane region" description="Helical" evidence="18">
    <location>
        <begin position="935"/>
        <end position="955"/>
    </location>
</feature>
<name>A0A0V0QNV9_PSEPJ</name>
<dbReference type="NCBIfam" id="TIGR01652">
    <property type="entry name" value="ATPase-Plipid"/>
    <property type="match status" value="1"/>
</dbReference>
<keyword evidence="9 17" id="KW-0460">Magnesium</keyword>
<dbReference type="InterPro" id="IPR032630">
    <property type="entry name" value="P_typ_ATPase_c"/>
</dbReference>
<dbReference type="GO" id="GO:0000287">
    <property type="term" value="F:magnesium ion binding"/>
    <property type="evidence" value="ECO:0007669"/>
    <property type="project" value="UniProtKB-UniRule"/>
</dbReference>
<dbReference type="InterPro" id="IPR008250">
    <property type="entry name" value="ATPase_P-typ_transduc_dom_A_sf"/>
</dbReference>
<feature type="binding site" evidence="16">
    <location>
        <position position="826"/>
    </location>
    <ligand>
        <name>ATP</name>
        <dbReference type="ChEBI" id="CHEBI:30616"/>
    </ligand>
</feature>
<evidence type="ECO:0000256" key="10">
    <source>
        <dbReference type="ARBA" id="ARBA00022967"/>
    </source>
</evidence>
<dbReference type="GO" id="GO:0005886">
    <property type="term" value="C:plasma membrane"/>
    <property type="evidence" value="ECO:0007669"/>
    <property type="project" value="TreeGrafter"/>
</dbReference>
<feature type="active site" description="4-aspartylphosphate intermediate" evidence="15">
    <location>
        <position position="426"/>
    </location>
</feature>
<evidence type="ECO:0000256" key="14">
    <source>
        <dbReference type="ARBA" id="ARBA00034036"/>
    </source>
</evidence>
<evidence type="ECO:0000256" key="19">
    <source>
        <dbReference type="SAM" id="MobiDB-lite"/>
    </source>
</evidence>
<feature type="binding site" evidence="16">
    <location>
        <position position="625"/>
    </location>
    <ligand>
        <name>ATP</name>
        <dbReference type="ChEBI" id="CHEBI:30616"/>
    </ligand>
</feature>
<dbReference type="GO" id="GO:0005768">
    <property type="term" value="C:endosome"/>
    <property type="evidence" value="ECO:0007669"/>
    <property type="project" value="TreeGrafter"/>
</dbReference>
<feature type="binding site" evidence="16">
    <location>
        <position position="428"/>
    </location>
    <ligand>
        <name>ATP</name>
        <dbReference type="ChEBI" id="CHEBI:30616"/>
    </ligand>
</feature>
<dbReference type="OrthoDB" id="377733at2759"/>
<dbReference type="GO" id="GO:0140326">
    <property type="term" value="F:ATPase-coupled intramembrane lipid transporter activity"/>
    <property type="evidence" value="ECO:0007669"/>
    <property type="project" value="UniProtKB-EC"/>
</dbReference>
<dbReference type="SFLD" id="SFLDF00027">
    <property type="entry name" value="p-type_atpase"/>
    <property type="match status" value="1"/>
</dbReference>
<feature type="binding site" evidence="16">
    <location>
        <position position="820"/>
    </location>
    <ligand>
        <name>ATP</name>
        <dbReference type="ChEBI" id="CHEBI:30616"/>
    </ligand>
</feature>
<feature type="binding site" evidence="16">
    <location>
        <position position="850"/>
    </location>
    <ligand>
        <name>ATP</name>
        <dbReference type="ChEBI" id="CHEBI:30616"/>
    </ligand>
</feature>
<feature type="region of interest" description="Disordered" evidence="19">
    <location>
        <begin position="194"/>
        <end position="228"/>
    </location>
</feature>
<feature type="compositionally biased region" description="Low complexity" evidence="19">
    <location>
        <begin position="204"/>
        <end position="216"/>
    </location>
</feature>
<dbReference type="InterPro" id="IPR023214">
    <property type="entry name" value="HAD_sf"/>
</dbReference>
<feature type="domain" description="P-type ATPase A" evidence="20">
    <location>
        <begin position="87"/>
        <end position="129"/>
    </location>
</feature>
<dbReference type="GO" id="GO:0016887">
    <property type="term" value="F:ATP hydrolysis activity"/>
    <property type="evidence" value="ECO:0007669"/>
    <property type="project" value="InterPro"/>
</dbReference>
<gene>
    <name evidence="22" type="ORF">PPERSA_04205</name>
</gene>
<feature type="transmembrane region" description="Helical" evidence="18">
    <location>
        <begin position="1011"/>
        <end position="1030"/>
    </location>
</feature>
<keyword evidence="5 18" id="KW-0812">Transmembrane</keyword>
<dbReference type="SUPFAM" id="SSF81653">
    <property type="entry name" value="Calcium ATPase, transduction domain A"/>
    <property type="match status" value="1"/>
</dbReference>
<dbReference type="SUPFAM" id="SSF56784">
    <property type="entry name" value="HAD-like"/>
    <property type="match status" value="1"/>
</dbReference>
<dbReference type="InterPro" id="IPR036412">
    <property type="entry name" value="HAD-like_sf"/>
</dbReference>
<feature type="binding site" evidence="17">
    <location>
        <position position="846"/>
    </location>
    <ligand>
        <name>Mg(2+)</name>
        <dbReference type="ChEBI" id="CHEBI:18420"/>
    </ligand>
</feature>
<feature type="binding site" evidence="16">
    <location>
        <position position="559"/>
    </location>
    <ligand>
        <name>ATP</name>
        <dbReference type="ChEBI" id="CHEBI:30616"/>
    </ligand>
</feature>
<feature type="domain" description="P-type ATPase C-terminal" evidence="21">
    <location>
        <begin position="872"/>
        <end position="1101"/>
    </location>
</feature>
<dbReference type="Gene3D" id="2.70.150.10">
    <property type="entry name" value="Calcium-transporting ATPase, cytoplasmic transduction domain A"/>
    <property type="match status" value="1"/>
</dbReference>
<evidence type="ECO:0000256" key="15">
    <source>
        <dbReference type="PIRSR" id="PIRSR606539-1"/>
    </source>
</evidence>
<dbReference type="PANTHER" id="PTHR24092">
    <property type="entry name" value="PROBABLE PHOSPHOLIPID-TRANSPORTING ATPASE"/>
    <property type="match status" value="1"/>
</dbReference>
<dbReference type="FunCoup" id="A0A0V0QNV9">
    <property type="interactions" value="79"/>
</dbReference>
<protein>
    <recommendedName>
        <fullName evidence="18">Phospholipid-transporting ATPase</fullName>
        <ecNumber evidence="18">7.6.2.1</ecNumber>
    </recommendedName>
</protein>
<evidence type="ECO:0000256" key="8">
    <source>
        <dbReference type="ARBA" id="ARBA00022840"/>
    </source>
</evidence>
<evidence type="ECO:0000256" key="11">
    <source>
        <dbReference type="ARBA" id="ARBA00022989"/>
    </source>
</evidence>
<dbReference type="PANTHER" id="PTHR24092:SF5">
    <property type="entry name" value="PHOSPHOLIPID-TRANSPORTING ATPASE"/>
    <property type="match status" value="1"/>
</dbReference>
<evidence type="ECO:0000259" key="21">
    <source>
        <dbReference type="Pfam" id="PF16212"/>
    </source>
</evidence>
<evidence type="ECO:0000256" key="1">
    <source>
        <dbReference type="ARBA" id="ARBA00001946"/>
    </source>
</evidence>
<evidence type="ECO:0000256" key="9">
    <source>
        <dbReference type="ARBA" id="ARBA00022842"/>
    </source>
</evidence>
<feature type="binding site" evidence="17">
    <location>
        <position position="850"/>
    </location>
    <ligand>
        <name>Mg(2+)</name>
        <dbReference type="ChEBI" id="CHEBI:18420"/>
    </ligand>
</feature>
<feature type="transmembrane region" description="Helical" evidence="18">
    <location>
        <begin position="907"/>
        <end position="929"/>
    </location>
</feature>
<evidence type="ECO:0000256" key="6">
    <source>
        <dbReference type="ARBA" id="ARBA00022723"/>
    </source>
</evidence>
<feature type="transmembrane region" description="Helical" evidence="18">
    <location>
        <begin position="1256"/>
        <end position="1272"/>
    </location>
</feature>
<dbReference type="SFLD" id="SFLDS00003">
    <property type="entry name" value="Haloacid_Dehalogenase"/>
    <property type="match status" value="1"/>
</dbReference>
<dbReference type="PROSITE" id="PS00154">
    <property type="entry name" value="ATPASE_E1_E2"/>
    <property type="match status" value="1"/>
</dbReference>
<dbReference type="InterPro" id="IPR023299">
    <property type="entry name" value="ATPase_P-typ_cyto_dom_N"/>
</dbReference>
<dbReference type="Pfam" id="PF00122">
    <property type="entry name" value="E1-E2_ATPase"/>
    <property type="match status" value="1"/>
</dbReference>
<comment type="catalytic activity">
    <reaction evidence="14 18">
        <text>ATP + H2O + phospholipidSide 1 = ADP + phosphate + phospholipidSide 2.</text>
        <dbReference type="EC" id="7.6.2.1"/>
    </reaction>
</comment>
<dbReference type="SUPFAM" id="SSF81665">
    <property type="entry name" value="Calcium ATPase, transmembrane domain M"/>
    <property type="match status" value="1"/>
</dbReference>
<proteinExistence type="inferred from homology"/>
<dbReference type="GO" id="GO:0006897">
    <property type="term" value="P:endocytosis"/>
    <property type="evidence" value="ECO:0007669"/>
    <property type="project" value="TreeGrafter"/>
</dbReference>
<dbReference type="GO" id="GO:0006890">
    <property type="term" value="P:retrograde vesicle-mediated transport, Golgi to endoplasmic reticulum"/>
    <property type="evidence" value="ECO:0007669"/>
    <property type="project" value="TreeGrafter"/>
</dbReference>
<evidence type="ECO:0000259" key="20">
    <source>
        <dbReference type="Pfam" id="PF00122"/>
    </source>
</evidence>
<keyword evidence="7 16" id="KW-0547">Nucleotide-binding</keyword>
<evidence type="ECO:0000256" key="16">
    <source>
        <dbReference type="PIRSR" id="PIRSR606539-2"/>
    </source>
</evidence>
<comment type="cofactor">
    <cofactor evidence="1 17">
        <name>Mg(2+)</name>
        <dbReference type="ChEBI" id="CHEBI:18420"/>
    </cofactor>
</comment>
<feature type="transmembrane region" description="Helical" evidence="18">
    <location>
        <begin position="1074"/>
        <end position="1094"/>
    </location>
</feature>
<feature type="binding site" evidence="16">
    <location>
        <position position="427"/>
    </location>
    <ligand>
        <name>ATP</name>
        <dbReference type="ChEBI" id="CHEBI:30616"/>
    </ligand>
</feature>
<keyword evidence="4" id="KW-0813">Transport</keyword>
<feature type="binding site" evidence="16">
    <location>
        <position position="426"/>
    </location>
    <ligand>
        <name>ATP</name>
        <dbReference type="ChEBI" id="CHEBI:30616"/>
    </ligand>
</feature>
<dbReference type="AlphaFoldDB" id="A0A0V0QNV9"/>
<dbReference type="GO" id="GO:0005524">
    <property type="term" value="F:ATP binding"/>
    <property type="evidence" value="ECO:0007669"/>
    <property type="project" value="UniProtKB-UniRule"/>
</dbReference>
<organism evidence="22 23">
    <name type="scientific">Pseudocohnilembus persalinus</name>
    <name type="common">Ciliate</name>
    <dbReference type="NCBI Taxonomy" id="266149"/>
    <lineage>
        <taxon>Eukaryota</taxon>
        <taxon>Sar</taxon>
        <taxon>Alveolata</taxon>
        <taxon>Ciliophora</taxon>
        <taxon>Intramacronucleata</taxon>
        <taxon>Oligohymenophorea</taxon>
        <taxon>Scuticociliatia</taxon>
        <taxon>Philasterida</taxon>
        <taxon>Pseudocohnilembidae</taxon>
        <taxon>Pseudocohnilembus</taxon>
    </lineage>
</organism>
<dbReference type="InterPro" id="IPR006539">
    <property type="entry name" value="P-type_ATPase_IV"/>
</dbReference>
<dbReference type="Gene3D" id="3.40.50.1000">
    <property type="entry name" value="HAD superfamily/HAD-like"/>
    <property type="match status" value="1"/>
</dbReference>
<dbReference type="Pfam" id="PF13246">
    <property type="entry name" value="Cation_ATPase"/>
    <property type="match status" value="1"/>
</dbReference>
<feature type="binding site" evidence="17">
    <location>
        <position position="428"/>
    </location>
    <ligand>
        <name>Mg(2+)</name>
        <dbReference type="ChEBI" id="CHEBI:18420"/>
    </ligand>
</feature>
<dbReference type="InterPro" id="IPR044492">
    <property type="entry name" value="P_typ_ATPase_HD_dom"/>
</dbReference>
<dbReference type="InterPro" id="IPR001757">
    <property type="entry name" value="P_typ_ATPase"/>
</dbReference>
<keyword evidence="8 16" id="KW-0067">ATP-binding</keyword>
<feature type="binding site" evidence="16">
    <location>
        <position position="737"/>
    </location>
    <ligand>
        <name>ATP</name>
        <dbReference type="ChEBI" id="CHEBI:30616"/>
    </ligand>
</feature>
<feature type="binding site" evidence="16">
    <location>
        <position position="656"/>
    </location>
    <ligand>
        <name>ATP</name>
        <dbReference type="ChEBI" id="CHEBI:30616"/>
    </ligand>
</feature>
<keyword evidence="10 18" id="KW-1278">Translocase</keyword>
<evidence type="ECO:0000256" key="12">
    <source>
        <dbReference type="ARBA" id="ARBA00023055"/>
    </source>
</evidence>
<feature type="binding site" evidence="16">
    <location>
        <position position="849"/>
    </location>
    <ligand>
        <name>ATP</name>
        <dbReference type="ChEBI" id="CHEBI:30616"/>
    </ligand>
</feature>
<keyword evidence="12" id="KW-0445">Lipid transport</keyword>
<evidence type="ECO:0000256" key="5">
    <source>
        <dbReference type="ARBA" id="ARBA00022692"/>
    </source>
</evidence>
<dbReference type="Pfam" id="PF16212">
    <property type="entry name" value="PhoLip_ATPase_C"/>
    <property type="match status" value="1"/>
</dbReference>
<comment type="caution">
    <text evidence="22">The sequence shown here is derived from an EMBL/GenBank/DDBJ whole genome shotgun (WGS) entry which is preliminary data.</text>
</comment>
<feature type="transmembrane region" description="Helical" evidence="18">
    <location>
        <begin position="1037"/>
        <end position="1059"/>
    </location>
</feature>
<reference evidence="22 23" key="1">
    <citation type="journal article" date="2015" name="Sci. Rep.">
        <title>Genome of the facultative scuticociliatosis pathogen Pseudocohnilembus persalinus provides insight into its virulence through horizontal gene transfer.</title>
        <authorList>
            <person name="Xiong J."/>
            <person name="Wang G."/>
            <person name="Cheng J."/>
            <person name="Tian M."/>
            <person name="Pan X."/>
            <person name="Warren A."/>
            <person name="Jiang C."/>
            <person name="Yuan D."/>
            <person name="Miao W."/>
        </authorList>
    </citation>
    <scope>NUCLEOTIDE SEQUENCE [LARGE SCALE GENOMIC DNA]</scope>
    <source>
        <strain evidence="22">36N120E</strain>
    </source>
</reference>
<feature type="binding site" evidence="16">
    <location>
        <position position="601"/>
    </location>
    <ligand>
        <name>ATP</name>
        <dbReference type="ChEBI" id="CHEBI:30616"/>
    </ligand>
</feature>
<feature type="binding site" evidence="16">
    <location>
        <position position="736"/>
    </location>
    <ligand>
        <name>ATP</name>
        <dbReference type="ChEBI" id="CHEBI:30616"/>
    </ligand>
</feature>
<dbReference type="InterPro" id="IPR059000">
    <property type="entry name" value="ATPase_P-type_domA"/>
</dbReference>
<keyword evidence="23" id="KW-1185">Reference proteome</keyword>
<evidence type="ECO:0000256" key="18">
    <source>
        <dbReference type="RuleBase" id="RU362033"/>
    </source>
</evidence>
<dbReference type="GO" id="GO:0045332">
    <property type="term" value="P:phospholipid translocation"/>
    <property type="evidence" value="ECO:0007669"/>
    <property type="project" value="TreeGrafter"/>
</dbReference>
<dbReference type="EMBL" id="LDAU01000129">
    <property type="protein sequence ID" value="KRX03653.1"/>
    <property type="molecule type" value="Genomic_DNA"/>
</dbReference>
<evidence type="ECO:0000313" key="22">
    <source>
        <dbReference type="EMBL" id="KRX03653.1"/>
    </source>
</evidence>
<feature type="transmembrane region" description="Helical" evidence="18">
    <location>
        <begin position="290"/>
        <end position="309"/>
    </location>
</feature>
<dbReference type="InterPro" id="IPR023298">
    <property type="entry name" value="ATPase_P-typ_TM_dom_sf"/>
</dbReference>
<dbReference type="SFLD" id="SFLDG00002">
    <property type="entry name" value="C1.7:_P-type_atpase_like"/>
    <property type="match status" value="1"/>
</dbReference>
<dbReference type="Proteomes" id="UP000054937">
    <property type="component" value="Unassembled WGS sequence"/>
</dbReference>
<evidence type="ECO:0000256" key="4">
    <source>
        <dbReference type="ARBA" id="ARBA00022448"/>
    </source>
</evidence>
<feature type="binding site" evidence="16">
    <location>
        <position position="738"/>
    </location>
    <ligand>
        <name>ATP</name>
        <dbReference type="ChEBI" id="CHEBI:30616"/>
    </ligand>
</feature>
<feature type="transmembrane region" description="Helical" evidence="18">
    <location>
        <begin position="330"/>
        <end position="353"/>
    </location>
</feature>
<dbReference type="InParanoid" id="A0A0V0QNV9"/>